<feature type="domain" description="Signal transduction histidine kinase internal region" evidence="2">
    <location>
        <begin position="199"/>
        <end position="276"/>
    </location>
</feature>
<dbReference type="OrthoDB" id="9792992at2"/>
<dbReference type="EMBL" id="CP032869">
    <property type="protein sequence ID" value="AYL98574.1"/>
    <property type="molecule type" value="Genomic_DNA"/>
</dbReference>
<keyword evidence="1" id="KW-1133">Transmembrane helix</keyword>
<evidence type="ECO:0000259" key="2">
    <source>
        <dbReference type="Pfam" id="PF06580"/>
    </source>
</evidence>
<sequence>MWRFKAFSVIIHIAGWLLFMAFPLVFLNSRGQNTTIVTFLQEPAYWLFCLTYIALFYSNAYLFIPKFFITKRYWIYSAIVIVLLACVFLLRPFDKLLRSTEANRWLRNRFDMNAPPPFNGPQFGDSTFRKWDGFRQPPFTQDSTARFFRPGFRHRQPLDSTSLFIFLMIMALSTAIITVQQWQQTEQRAARAEADKTSAELSFLKAQINPHFLFNTLNNIYTLAAIKDDNAADSIMKLSNIMRYVTDDVTEDFVPLQSEVDCISDYIELQRLRIGSNTKVNFEVIGETGVKKIAPLVLMTFVENVFKYGVSKHEPSQIDITINIGVHDISFYCKNRVFAVQNSDYQRTGIGIKNTIQRLEHLYPGRHLLNISNTNNQYIVQLTLQT</sequence>
<dbReference type="InterPro" id="IPR010559">
    <property type="entry name" value="Sig_transdc_His_kin_internal"/>
</dbReference>
<keyword evidence="1" id="KW-0472">Membrane</keyword>
<feature type="transmembrane region" description="Helical" evidence="1">
    <location>
        <begin position="7"/>
        <end position="25"/>
    </location>
</feature>
<gene>
    <name evidence="3" type="ORF">HYN43_026310</name>
</gene>
<feature type="transmembrane region" description="Helical" evidence="1">
    <location>
        <begin position="73"/>
        <end position="90"/>
    </location>
</feature>
<keyword evidence="3" id="KW-0808">Transferase</keyword>
<dbReference type="AlphaFoldDB" id="A0A494VUD0"/>
<dbReference type="Pfam" id="PF06580">
    <property type="entry name" value="His_kinase"/>
    <property type="match status" value="1"/>
</dbReference>
<dbReference type="RefSeq" id="WP_119406845.1">
    <property type="nucleotide sequence ID" value="NZ_CP032869.1"/>
</dbReference>
<keyword evidence="4" id="KW-1185">Reference proteome</keyword>
<dbReference type="KEGG" id="muh:HYN43_026310"/>
<feature type="transmembrane region" description="Helical" evidence="1">
    <location>
        <begin position="161"/>
        <end position="179"/>
    </location>
</feature>
<dbReference type="GO" id="GO:0016020">
    <property type="term" value="C:membrane"/>
    <property type="evidence" value="ECO:0007669"/>
    <property type="project" value="InterPro"/>
</dbReference>
<evidence type="ECO:0000256" key="1">
    <source>
        <dbReference type="SAM" id="Phobius"/>
    </source>
</evidence>
<reference evidence="3 4" key="1">
    <citation type="submission" date="2018-10" db="EMBL/GenBank/DDBJ databases">
        <title>Genome sequencing of Mucilaginibacter sp. HYN0043.</title>
        <authorList>
            <person name="Kim M."/>
            <person name="Yi H."/>
        </authorList>
    </citation>
    <scope>NUCLEOTIDE SEQUENCE [LARGE SCALE GENOMIC DNA]</scope>
    <source>
        <strain evidence="3 4">HYN0043</strain>
    </source>
</reference>
<dbReference type="GO" id="GO:0000155">
    <property type="term" value="F:phosphorelay sensor kinase activity"/>
    <property type="evidence" value="ECO:0007669"/>
    <property type="project" value="InterPro"/>
</dbReference>
<keyword evidence="3" id="KW-0418">Kinase</keyword>
<organism evidence="3 4">
    <name type="scientific">Mucilaginibacter celer</name>
    <dbReference type="NCBI Taxonomy" id="2305508"/>
    <lineage>
        <taxon>Bacteria</taxon>
        <taxon>Pseudomonadati</taxon>
        <taxon>Bacteroidota</taxon>
        <taxon>Sphingobacteriia</taxon>
        <taxon>Sphingobacteriales</taxon>
        <taxon>Sphingobacteriaceae</taxon>
        <taxon>Mucilaginibacter</taxon>
    </lineage>
</organism>
<evidence type="ECO:0000313" key="3">
    <source>
        <dbReference type="EMBL" id="AYL98574.1"/>
    </source>
</evidence>
<dbReference type="Proteomes" id="UP000270046">
    <property type="component" value="Chromosome"/>
</dbReference>
<dbReference type="PANTHER" id="PTHR34220:SF7">
    <property type="entry name" value="SENSOR HISTIDINE KINASE YPDA"/>
    <property type="match status" value="1"/>
</dbReference>
<dbReference type="InterPro" id="IPR050640">
    <property type="entry name" value="Bact_2-comp_sensor_kinase"/>
</dbReference>
<name>A0A494VUD0_9SPHI</name>
<protein>
    <submittedName>
        <fullName evidence="3">Histidine kinase</fullName>
    </submittedName>
</protein>
<dbReference type="PANTHER" id="PTHR34220">
    <property type="entry name" value="SENSOR HISTIDINE KINASE YPDA"/>
    <property type="match status" value="1"/>
</dbReference>
<keyword evidence="1" id="KW-0812">Transmembrane</keyword>
<feature type="transmembrane region" description="Helical" evidence="1">
    <location>
        <begin position="45"/>
        <end position="64"/>
    </location>
</feature>
<proteinExistence type="predicted"/>
<accession>A0A494VUD0</accession>
<evidence type="ECO:0000313" key="4">
    <source>
        <dbReference type="Proteomes" id="UP000270046"/>
    </source>
</evidence>